<proteinExistence type="predicted"/>
<dbReference type="AlphaFoldDB" id="A0A438IAC5"/>
<dbReference type="Proteomes" id="UP000288805">
    <property type="component" value="Unassembled WGS sequence"/>
</dbReference>
<organism evidence="1 2">
    <name type="scientific">Vitis vinifera</name>
    <name type="common">Grape</name>
    <dbReference type="NCBI Taxonomy" id="29760"/>
    <lineage>
        <taxon>Eukaryota</taxon>
        <taxon>Viridiplantae</taxon>
        <taxon>Streptophyta</taxon>
        <taxon>Embryophyta</taxon>
        <taxon>Tracheophyta</taxon>
        <taxon>Spermatophyta</taxon>
        <taxon>Magnoliopsida</taxon>
        <taxon>eudicotyledons</taxon>
        <taxon>Gunneridae</taxon>
        <taxon>Pentapetalae</taxon>
        <taxon>rosids</taxon>
        <taxon>Vitales</taxon>
        <taxon>Vitaceae</taxon>
        <taxon>Viteae</taxon>
        <taxon>Vitis</taxon>
    </lineage>
</organism>
<dbReference type="EMBL" id="QGNW01000128">
    <property type="protein sequence ID" value="RVW93656.1"/>
    <property type="molecule type" value="Genomic_DNA"/>
</dbReference>
<reference evidence="1 2" key="1">
    <citation type="journal article" date="2018" name="PLoS Genet.">
        <title>Population sequencing reveals clonal diversity and ancestral inbreeding in the grapevine cultivar Chardonnay.</title>
        <authorList>
            <person name="Roach M.J."/>
            <person name="Johnson D.L."/>
            <person name="Bohlmann J."/>
            <person name="van Vuuren H.J."/>
            <person name="Jones S.J."/>
            <person name="Pretorius I.S."/>
            <person name="Schmidt S.A."/>
            <person name="Borneman A.R."/>
        </authorList>
    </citation>
    <scope>NUCLEOTIDE SEQUENCE [LARGE SCALE GENOMIC DNA]</scope>
    <source>
        <strain evidence="2">cv. Chardonnay</strain>
        <tissue evidence="1">Leaf</tissue>
    </source>
</reference>
<name>A0A438IAC5_VITVI</name>
<sequence>MTFGDLMEDHELFGLGSTLRHIARRNRLVFPALSAEGQAQAQGESLGPDNSVETVSSWPRQVLVGGGGGGGGDADFGAGAVANEDADAMMPEVRVSGSVSASS</sequence>
<comment type="caution">
    <text evidence="1">The sequence shown here is derived from an EMBL/GenBank/DDBJ whole genome shotgun (WGS) entry which is preliminary data.</text>
</comment>
<evidence type="ECO:0000313" key="2">
    <source>
        <dbReference type="Proteomes" id="UP000288805"/>
    </source>
</evidence>
<gene>
    <name evidence="1" type="ORF">CK203_028840</name>
</gene>
<evidence type="ECO:0000313" key="1">
    <source>
        <dbReference type="EMBL" id="RVW93656.1"/>
    </source>
</evidence>
<accession>A0A438IAC5</accession>
<protein>
    <submittedName>
        <fullName evidence="1">Uncharacterized protein</fullName>
    </submittedName>
</protein>
<dbReference type="OrthoDB" id="8062037at2759"/>